<dbReference type="AlphaFoldDB" id="A0AAU8DJP4"/>
<name>A0AAU8DJP4_9ACTN</name>
<protein>
    <recommendedName>
        <fullName evidence="2">SecDF P1 head subdomain domain-containing protein</fullName>
    </recommendedName>
</protein>
<organism evidence="3">
    <name type="scientific">Nakamurella sp. A5-74</name>
    <dbReference type="NCBI Taxonomy" id="3158264"/>
    <lineage>
        <taxon>Bacteria</taxon>
        <taxon>Bacillati</taxon>
        <taxon>Actinomycetota</taxon>
        <taxon>Actinomycetes</taxon>
        <taxon>Nakamurellales</taxon>
        <taxon>Nakamurellaceae</taxon>
        <taxon>Nakamurella</taxon>
    </lineage>
</organism>
<dbReference type="EMBL" id="CP159218">
    <property type="protein sequence ID" value="XCG62304.1"/>
    <property type="molecule type" value="Genomic_DNA"/>
</dbReference>
<sequence length="297" mass="30132">MKDGCARRRNPAARATRMWGWVLVGSVLAGCSSTVAGRSVESGSSTVRPSSDTPSSGAPTGSSTQTEYDLELTIVPTEGAGATTRAPGTRTSTVPDTDFVSAVSMVLGGVEGFPASALEAQDVAVGTVDRSTRLWLKVPGATDAQIALARRAVVGAWAFQLRVVISAAVAPAGCSALEYTPKSDRVCDPQSQEVLVLGTALPVLPSSASYELQGAVPTATMTFTGAAEETIANYTAAHVGDRLAVIDGRGLITAPTIQSAITGGTIQIAGNYTPAQARSLVGKLHLAAAGVTISSGS</sequence>
<dbReference type="RefSeq" id="WP_353647919.1">
    <property type="nucleotide sequence ID" value="NZ_CP159218.1"/>
</dbReference>
<feature type="region of interest" description="Disordered" evidence="1">
    <location>
        <begin position="37"/>
        <end position="65"/>
    </location>
</feature>
<evidence type="ECO:0000256" key="1">
    <source>
        <dbReference type="SAM" id="MobiDB-lite"/>
    </source>
</evidence>
<dbReference type="Pfam" id="PF22599">
    <property type="entry name" value="SecDF_P1_head"/>
    <property type="match status" value="1"/>
</dbReference>
<reference evidence="3" key="1">
    <citation type="submission" date="2024-05" db="EMBL/GenBank/DDBJ databases">
        <authorList>
            <person name="Cai S.Y."/>
            <person name="Jin L.M."/>
            <person name="Li H.R."/>
        </authorList>
    </citation>
    <scope>NUCLEOTIDE SEQUENCE</scope>
    <source>
        <strain evidence="3">A5-74</strain>
    </source>
</reference>
<accession>A0AAU8DJP4</accession>
<dbReference type="PROSITE" id="PS51257">
    <property type="entry name" value="PROKAR_LIPOPROTEIN"/>
    <property type="match status" value="1"/>
</dbReference>
<evidence type="ECO:0000259" key="2">
    <source>
        <dbReference type="Pfam" id="PF22599"/>
    </source>
</evidence>
<proteinExistence type="predicted"/>
<gene>
    <name evidence="3" type="ORF">ABLG96_13650</name>
</gene>
<feature type="domain" description="SecDF P1 head subdomain" evidence="2">
    <location>
        <begin position="207"/>
        <end position="284"/>
    </location>
</feature>
<feature type="compositionally biased region" description="Polar residues" evidence="1">
    <location>
        <begin position="37"/>
        <end position="48"/>
    </location>
</feature>
<feature type="compositionally biased region" description="Low complexity" evidence="1">
    <location>
        <begin position="49"/>
        <end position="64"/>
    </location>
</feature>
<evidence type="ECO:0000313" key="3">
    <source>
        <dbReference type="EMBL" id="XCG62304.1"/>
    </source>
</evidence>
<dbReference type="InterPro" id="IPR054384">
    <property type="entry name" value="SecDF_P1_head"/>
</dbReference>
<dbReference type="Gene3D" id="3.30.1360.200">
    <property type="match status" value="1"/>
</dbReference>